<dbReference type="InterPro" id="IPR025711">
    <property type="entry name" value="PepSY"/>
</dbReference>
<accession>A0A327M9Z6</accession>
<evidence type="ECO:0000313" key="3">
    <source>
        <dbReference type="EMBL" id="RAI59589.1"/>
    </source>
</evidence>
<keyword evidence="1" id="KW-0472">Membrane</keyword>
<gene>
    <name evidence="3" type="ORF">DOO78_08320</name>
</gene>
<dbReference type="Pfam" id="PF03413">
    <property type="entry name" value="PepSY"/>
    <property type="match status" value="1"/>
</dbReference>
<keyword evidence="4" id="KW-1185">Reference proteome</keyword>
<evidence type="ECO:0000313" key="4">
    <source>
        <dbReference type="Proteomes" id="UP000249065"/>
    </source>
</evidence>
<evidence type="ECO:0000256" key="1">
    <source>
        <dbReference type="SAM" id="Phobius"/>
    </source>
</evidence>
<dbReference type="AlphaFoldDB" id="A0A327M9Z6"/>
<proteinExistence type="predicted"/>
<dbReference type="OrthoDB" id="9791166at2"/>
<comment type="caution">
    <text evidence="3">The sequence shown here is derived from an EMBL/GenBank/DDBJ whole genome shotgun (WGS) entry which is preliminary data.</text>
</comment>
<evidence type="ECO:0000259" key="2">
    <source>
        <dbReference type="Pfam" id="PF03413"/>
    </source>
</evidence>
<name>A0A327M9Z6_9PROT</name>
<feature type="transmembrane region" description="Helical" evidence="1">
    <location>
        <begin position="336"/>
        <end position="357"/>
    </location>
</feature>
<dbReference type="Proteomes" id="UP000249065">
    <property type="component" value="Unassembled WGS sequence"/>
</dbReference>
<protein>
    <submittedName>
        <fullName evidence="3">PepSY domain-containing protein</fullName>
    </submittedName>
</protein>
<dbReference type="RefSeq" id="WP_111469277.1">
    <property type="nucleotide sequence ID" value="NZ_QLIX01000004.1"/>
</dbReference>
<sequence>MRARRAWIAIHKWLGLILGTLLALIGLTGSLSVFQREIDAWANPALFIPGPGPARAGAAEALAAALAEDRSGRVSIIRLPDPVWPVIVVNQTRRGPDGPRLWTVHVDPASGRVLGSRDFEASLPQQIFRLHANLLLKPLWGRLLVGSLGLLALFSIGSGLWLWWPREGLGAAMLRLRRRPSQLLLLDLHKLVGAWLGALLVLSAATGAWLGLPGVIGPVIGLVTPVRDAPPVAPDRFAWPPAIDASAAQARAEAALPGSEAGYLSPPHPGRNSWQVGLRPMGSDPRLRSRSLAWIDPASGAVLGLLGEGHGPLGARMHKDLIWLHSGALFGLGGRLLALLAGLALPALWISGLLLWLRRRQLRQLTAALRLAALREGEGAPRPGAS</sequence>
<dbReference type="EMBL" id="QLIX01000004">
    <property type="protein sequence ID" value="RAI59589.1"/>
    <property type="molecule type" value="Genomic_DNA"/>
</dbReference>
<feature type="domain" description="PepSY" evidence="2">
    <location>
        <begin position="243"/>
        <end position="304"/>
    </location>
</feature>
<dbReference type="PANTHER" id="PTHR34219">
    <property type="entry name" value="IRON-REGULATED INNER MEMBRANE PROTEIN-RELATED"/>
    <property type="match status" value="1"/>
</dbReference>
<dbReference type="Pfam" id="PF03929">
    <property type="entry name" value="PepSY_TM"/>
    <property type="match status" value="1"/>
</dbReference>
<reference evidence="4" key="1">
    <citation type="submission" date="2018-06" db="EMBL/GenBank/DDBJ databases">
        <authorList>
            <person name="Khan S.A."/>
        </authorList>
    </citation>
    <scope>NUCLEOTIDE SEQUENCE [LARGE SCALE GENOMIC DNA]</scope>
    <source>
        <strain evidence="4">DB-1506</strain>
    </source>
</reference>
<feature type="transmembrane region" description="Helical" evidence="1">
    <location>
        <begin position="184"/>
        <end position="210"/>
    </location>
</feature>
<keyword evidence="1" id="KW-1133">Transmembrane helix</keyword>
<dbReference type="InterPro" id="IPR005625">
    <property type="entry name" value="PepSY-ass_TM"/>
</dbReference>
<organism evidence="3 4">
    <name type="scientific">Roseicella frigidaeris</name>
    <dbReference type="NCBI Taxonomy" id="2230885"/>
    <lineage>
        <taxon>Bacteria</taxon>
        <taxon>Pseudomonadati</taxon>
        <taxon>Pseudomonadota</taxon>
        <taxon>Alphaproteobacteria</taxon>
        <taxon>Acetobacterales</taxon>
        <taxon>Roseomonadaceae</taxon>
        <taxon>Roseicella</taxon>
    </lineage>
</organism>
<feature type="transmembrane region" description="Helical" evidence="1">
    <location>
        <begin position="143"/>
        <end position="164"/>
    </location>
</feature>
<keyword evidence="1" id="KW-0812">Transmembrane</keyword>